<reference evidence="1 2" key="1">
    <citation type="submission" date="2007-01" db="EMBL/GenBank/DDBJ databases">
        <authorList>
            <person name="Haygood M."/>
            <person name="Podell S."/>
            <person name="Anderson C."/>
            <person name="Hopkinson B."/>
            <person name="Roe K."/>
            <person name="Barbeau K."/>
            <person name="Gaasterland T."/>
            <person name="Ferriera S."/>
            <person name="Johnson J."/>
            <person name="Kravitz S."/>
            <person name="Beeson K."/>
            <person name="Sutton G."/>
            <person name="Rogers Y.-H."/>
            <person name="Friedman R."/>
            <person name="Frazier M."/>
            <person name="Venter J.C."/>
        </authorList>
    </citation>
    <scope>NUCLEOTIDE SEQUENCE [LARGE SCALE GENOMIC DNA]</scope>
    <source>
        <strain evidence="1 2">ATCC 23134</strain>
    </source>
</reference>
<organism evidence="1 2">
    <name type="scientific">Microscilla marina ATCC 23134</name>
    <dbReference type="NCBI Taxonomy" id="313606"/>
    <lineage>
        <taxon>Bacteria</taxon>
        <taxon>Pseudomonadati</taxon>
        <taxon>Bacteroidota</taxon>
        <taxon>Cytophagia</taxon>
        <taxon>Cytophagales</taxon>
        <taxon>Microscillaceae</taxon>
        <taxon>Microscilla</taxon>
    </lineage>
</organism>
<gene>
    <name evidence="1" type="ORF">M23134_02292</name>
</gene>
<evidence type="ECO:0000313" key="2">
    <source>
        <dbReference type="Proteomes" id="UP000004095"/>
    </source>
</evidence>
<sequence>MCQIFFNHNFYVRNKLLAFDKIFHSYTKLKDEIKNVNLFWNTPW</sequence>
<dbReference type="Proteomes" id="UP000004095">
    <property type="component" value="Unassembled WGS sequence"/>
</dbReference>
<protein>
    <submittedName>
        <fullName evidence="1">Uncharacterized protein</fullName>
    </submittedName>
</protein>
<name>A1ZK75_MICM2</name>
<keyword evidence="2" id="KW-1185">Reference proteome</keyword>
<dbReference type="AlphaFoldDB" id="A1ZK75"/>
<comment type="caution">
    <text evidence="1">The sequence shown here is derived from an EMBL/GenBank/DDBJ whole genome shotgun (WGS) entry which is preliminary data.</text>
</comment>
<dbReference type="EMBL" id="AAWS01000012">
    <property type="protein sequence ID" value="EAY29101.1"/>
    <property type="molecule type" value="Genomic_DNA"/>
</dbReference>
<proteinExistence type="predicted"/>
<evidence type="ECO:0000313" key="1">
    <source>
        <dbReference type="EMBL" id="EAY29101.1"/>
    </source>
</evidence>
<accession>A1ZK75</accession>